<comment type="caution">
    <text evidence="2">The sequence shown here is derived from an EMBL/GenBank/DDBJ whole genome shotgun (WGS) entry which is preliminary data.</text>
</comment>
<gene>
    <name evidence="2" type="ORF">CDL12_05812</name>
</gene>
<evidence type="ECO:0000313" key="2">
    <source>
        <dbReference type="EMBL" id="PIN21467.1"/>
    </source>
</evidence>
<evidence type="ECO:0000256" key="1">
    <source>
        <dbReference type="SAM" id="MobiDB-lite"/>
    </source>
</evidence>
<proteinExistence type="predicted"/>
<feature type="region of interest" description="Disordered" evidence="1">
    <location>
        <begin position="1"/>
        <end position="76"/>
    </location>
</feature>
<protein>
    <submittedName>
        <fullName evidence="2">Uncharacterized protein</fullName>
    </submittedName>
</protein>
<name>A0A2G9HVC1_9LAMI</name>
<accession>A0A2G9HVC1</accession>
<dbReference type="Proteomes" id="UP000231279">
    <property type="component" value="Unassembled WGS sequence"/>
</dbReference>
<feature type="compositionally biased region" description="Basic and acidic residues" evidence="1">
    <location>
        <begin position="19"/>
        <end position="30"/>
    </location>
</feature>
<feature type="compositionally biased region" description="Polar residues" evidence="1">
    <location>
        <begin position="1"/>
        <end position="17"/>
    </location>
</feature>
<reference evidence="3" key="1">
    <citation type="journal article" date="2018" name="Gigascience">
        <title>Genome assembly of the Pink Ipe (Handroanthus impetiginosus, Bignoniaceae), a highly valued, ecologically keystone Neotropical timber forest tree.</title>
        <authorList>
            <person name="Silva-Junior O.B."/>
            <person name="Grattapaglia D."/>
            <person name="Novaes E."/>
            <person name="Collevatti R.G."/>
        </authorList>
    </citation>
    <scope>NUCLEOTIDE SEQUENCE [LARGE SCALE GENOMIC DNA]</scope>
    <source>
        <strain evidence="3">cv. UFG-1</strain>
    </source>
</reference>
<sequence>MADNESTNSSTDATVTTEAAKRQETRRWADVAEEVEAEEEAEQQKSDASSAEVKLDSLAVDESKPGRSTLTDPDDSSIEAVILII</sequence>
<dbReference type="EMBL" id="NKXS01000937">
    <property type="protein sequence ID" value="PIN21467.1"/>
    <property type="molecule type" value="Genomic_DNA"/>
</dbReference>
<dbReference type="AlphaFoldDB" id="A0A2G9HVC1"/>
<evidence type="ECO:0000313" key="3">
    <source>
        <dbReference type="Proteomes" id="UP000231279"/>
    </source>
</evidence>
<feature type="compositionally biased region" description="Acidic residues" evidence="1">
    <location>
        <begin position="31"/>
        <end position="41"/>
    </location>
</feature>
<organism evidence="2 3">
    <name type="scientific">Handroanthus impetiginosus</name>
    <dbReference type="NCBI Taxonomy" id="429701"/>
    <lineage>
        <taxon>Eukaryota</taxon>
        <taxon>Viridiplantae</taxon>
        <taxon>Streptophyta</taxon>
        <taxon>Embryophyta</taxon>
        <taxon>Tracheophyta</taxon>
        <taxon>Spermatophyta</taxon>
        <taxon>Magnoliopsida</taxon>
        <taxon>eudicotyledons</taxon>
        <taxon>Gunneridae</taxon>
        <taxon>Pentapetalae</taxon>
        <taxon>asterids</taxon>
        <taxon>lamiids</taxon>
        <taxon>Lamiales</taxon>
        <taxon>Bignoniaceae</taxon>
        <taxon>Crescentiina</taxon>
        <taxon>Tabebuia alliance</taxon>
        <taxon>Handroanthus</taxon>
    </lineage>
</organism>
<dbReference type="STRING" id="429701.A0A2G9HVC1"/>
<keyword evidence="3" id="KW-1185">Reference proteome</keyword>